<comment type="caution">
    <text evidence="1">The sequence shown here is derived from an EMBL/GenBank/DDBJ whole genome shotgun (WGS) entry which is preliminary data.</text>
</comment>
<gene>
    <name evidence="1" type="ORF">A4D02_33330</name>
</gene>
<evidence type="ECO:0008006" key="3">
    <source>
        <dbReference type="Google" id="ProtNLM"/>
    </source>
</evidence>
<protein>
    <recommendedName>
        <fullName evidence="3">DUF3303 domain-containing protein</fullName>
    </recommendedName>
</protein>
<reference evidence="1 2" key="1">
    <citation type="submission" date="2016-04" db="EMBL/GenBank/DDBJ databases">
        <authorList>
            <person name="Chen L."/>
            <person name="Zhuang W."/>
            <person name="Wang G."/>
        </authorList>
    </citation>
    <scope>NUCLEOTIDE SEQUENCE [LARGE SCALE GENOMIC DNA]</scope>
    <source>
        <strain evidence="2">GR20</strain>
    </source>
</reference>
<dbReference type="Proteomes" id="UP000192277">
    <property type="component" value="Unassembled WGS sequence"/>
</dbReference>
<evidence type="ECO:0000313" key="2">
    <source>
        <dbReference type="Proteomes" id="UP000192277"/>
    </source>
</evidence>
<name>A0ABX3NTF2_9BACT</name>
<proteinExistence type="predicted"/>
<dbReference type="RefSeq" id="WP_014217287.1">
    <property type="nucleotide sequence ID" value="NZ_LWBO01000019.1"/>
</dbReference>
<keyword evidence="2" id="KW-1185">Reference proteome</keyword>
<accession>A0ABX3NTF2</accession>
<sequence>MRTLLKVTMDVVAANNGIKDGSLPKMMEATMEKLKPEAAYFTAMDGYRTALIIFDLKDPSEMPAISEPFFMHMNARVEMSPVMNAEDLKKGLATLQSMQK</sequence>
<dbReference type="EMBL" id="LWBO01000019">
    <property type="protein sequence ID" value="OQP45541.1"/>
    <property type="molecule type" value="Genomic_DNA"/>
</dbReference>
<evidence type="ECO:0000313" key="1">
    <source>
        <dbReference type="EMBL" id="OQP45541.1"/>
    </source>
</evidence>
<organism evidence="1 2">
    <name type="scientific">Niastella koreensis</name>
    <dbReference type="NCBI Taxonomy" id="354356"/>
    <lineage>
        <taxon>Bacteria</taxon>
        <taxon>Pseudomonadati</taxon>
        <taxon>Bacteroidota</taxon>
        <taxon>Chitinophagia</taxon>
        <taxon>Chitinophagales</taxon>
        <taxon>Chitinophagaceae</taxon>
        <taxon>Niastella</taxon>
    </lineage>
</organism>